<dbReference type="Proteomes" id="UP000184041">
    <property type="component" value="Unassembled WGS sequence"/>
</dbReference>
<dbReference type="PROSITE" id="PS51257">
    <property type="entry name" value="PROKAR_LIPOPROTEIN"/>
    <property type="match status" value="1"/>
</dbReference>
<accession>A0A1M4XTB2</accession>
<evidence type="ECO:0000313" key="4">
    <source>
        <dbReference type="Proteomes" id="UP000184041"/>
    </source>
</evidence>
<reference evidence="3 4" key="1">
    <citation type="submission" date="2016-11" db="EMBL/GenBank/DDBJ databases">
        <authorList>
            <person name="Jaros S."/>
            <person name="Januszkiewicz K."/>
            <person name="Wedrychowicz H."/>
        </authorList>
    </citation>
    <scope>NUCLEOTIDE SEQUENCE [LARGE SCALE GENOMIC DNA]</scope>
    <source>
        <strain evidence="3 4">DSM 21986</strain>
    </source>
</reference>
<dbReference type="OrthoDB" id="9814412at2"/>
<dbReference type="InterPro" id="IPR030959">
    <property type="entry name" value="GWxTD_dom"/>
</dbReference>
<dbReference type="EMBL" id="FQUS01000004">
    <property type="protein sequence ID" value="SHE96586.1"/>
    <property type="molecule type" value="Genomic_DNA"/>
</dbReference>
<feature type="chain" id="PRO_5012273913" evidence="1">
    <location>
        <begin position="24"/>
        <end position="470"/>
    </location>
</feature>
<keyword evidence="1" id="KW-0732">Signal</keyword>
<organism evidence="3 4">
    <name type="scientific">Fodinibius roseus</name>
    <dbReference type="NCBI Taxonomy" id="1194090"/>
    <lineage>
        <taxon>Bacteria</taxon>
        <taxon>Pseudomonadati</taxon>
        <taxon>Balneolota</taxon>
        <taxon>Balneolia</taxon>
        <taxon>Balneolales</taxon>
        <taxon>Balneolaceae</taxon>
        <taxon>Fodinibius</taxon>
    </lineage>
</organism>
<name>A0A1M4XTB2_9BACT</name>
<proteinExistence type="predicted"/>
<gene>
    <name evidence="3" type="ORF">SAMN05443144_104209</name>
</gene>
<dbReference type="Pfam" id="PF20094">
    <property type="entry name" value="GWxTD_dom"/>
    <property type="match status" value="1"/>
</dbReference>
<feature type="domain" description="GWxTD" evidence="2">
    <location>
        <begin position="299"/>
        <end position="460"/>
    </location>
</feature>
<protein>
    <submittedName>
        <fullName evidence="3">GWxTD domain-containing protein</fullName>
    </submittedName>
</protein>
<feature type="signal peptide" evidence="1">
    <location>
        <begin position="1"/>
        <end position="23"/>
    </location>
</feature>
<dbReference type="NCBIfam" id="TIGR04514">
    <property type="entry name" value="GWxTD_dom"/>
    <property type="match status" value="1"/>
</dbReference>
<dbReference type="RefSeq" id="WP_084088052.1">
    <property type="nucleotide sequence ID" value="NZ_FQUS01000004.1"/>
</dbReference>
<evidence type="ECO:0000313" key="3">
    <source>
        <dbReference type="EMBL" id="SHE96586.1"/>
    </source>
</evidence>
<dbReference type="STRING" id="1194090.SAMN05443144_104209"/>
<keyword evidence="4" id="KW-1185">Reference proteome</keyword>
<evidence type="ECO:0000256" key="1">
    <source>
        <dbReference type="SAM" id="SignalP"/>
    </source>
</evidence>
<dbReference type="AlphaFoldDB" id="A0A1M4XTB2"/>
<sequence length="470" mass="55361">MKRISRYMLPFLAVFLVSCSASRNLDIERGTGYNFKAGHPEFRTAAFGFVDEQNNTMLEITAEVVKGSLIYKEENDTLQARMLVEYQVQDLENSDNILVSNQMERTVKSTDQAITSSREALDLTFTHAVDPSRYRVLVSITDLNTEKNITQSVETAIPQTEQGDYNLSNIQMFGKESDGGDWEQLNTYDVKGKVDSLRFVFQVISPRTDERMQIRSRLVHFESDTSYPRPMHYSNYSPSSIEYKGIDYDEETELQSSQRVLTDYSSTYIEYKFATPGRGNYRFAVNARRGEEEELFKARDFGVKSKNYPNISTARELARPLIYLMGEGDHEEMMEISDADSLKKEVDRFWLKKIGNTNRARQVIELYYQRVEDANKQFSNFKEGWKTDLGMIYVLFGAPWYTRDRLKELIWYYSYNHSDPDYSYYFDQPKLKNQYFPFYHYLLRRSNYYYTVQYQQRQLWLTGQILTRQI</sequence>
<evidence type="ECO:0000259" key="2">
    <source>
        <dbReference type="Pfam" id="PF20094"/>
    </source>
</evidence>